<proteinExistence type="predicted"/>
<accession>A0ABW0G3X9</accession>
<reference evidence="3" key="1">
    <citation type="journal article" date="2019" name="Int. J. Syst. Evol. Microbiol.">
        <title>The Global Catalogue of Microorganisms (GCM) 10K type strain sequencing project: providing services to taxonomists for standard genome sequencing and annotation.</title>
        <authorList>
            <consortium name="The Broad Institute Genomics Platform"/>
            <consortium name="The Broad Institute Genome Sequencing Center for Infectious Disease"/>
            <person name="Wu L."/>
            <person name="Ma J."/>
        </authorList>
    </citation>
    <scope>NUCLEOTIDE SEQUENCE [LARGE SCALE GENOMIC DNA]</scope>
    <source>
        <strain evidence="3">CCUG 58760</strain>
    </source>
</reference>
<gene>
    <name evidence="2" type="ORF">ACFPMG_09545</name>
</gene>
<dbReference type="EMBL" id="JBHSLC010000011">
    <property type="protein sequence ID" value="MFC5355251.1"/>
    <property type="molecule type" value="Genomic_DNA"/>
</dbReference>
<dbReference type="RefSeq" id="WP_376994911.1">
    <property type="nucleotide sequence ID" value="NZ_JBHSLC010000011.1"/>
</dbReference>
<protein>
    <submittedName>
        <fullName evidence="2">Uncharacterized protein</fullName>
    </submittedName>
</protein>
<evidence type="ECO:0000313" key="2">
    <source>
        <dbReference type="EMBL" id="MFC5355251.1"/>
    </source>
</evidence>
<feature type="signal peptide" evidence="1">
    <location>
        <begin position="1"/>
        <end position="25"/>
    </location>
</feature>
<evidence type="ECO:0000313" key="3">
    <source>
        <dbReference type="Proteomes" id="UP001596166"/>
    </source>
</evidence>
<feature type="chain" id="PRO_5046517556" evidence="1">
    <location>
        <begin position="26"/>
        <end position="171"/>
    </location>
</feature>
<comment type="caution">
    <text evidence="2">The sequence shown here is derived from an EMBL/GenBank/DDBJ whole genome shotgun (WGS) entry which is preliminary data.</text>
</comment>
<organism evidence="2 3">
    <name type="scientific">Azospirillum himalayense</name>
    <dbReference type="NCBI Taxonomy" id="654847"/>
    <lineage>
        <taxon>Bacteria</taxon>
        <taxon>Pseudomonadati</taxon>
        <taxon>Pseudomonadota</taxon>
        <taxon>Alphaproteobacteria</taxon>
        <taxon>Rhodospirillales</taxon>
        <taxon>Azospirillaceae</taxon>
        <taxon>Azospirillum</taxon>
    </lineage>
</organism>
<keyword evidence="3" id="KW-1185">Reference proteome</keyword>
<dbReference type="Proteomes" id="UP001596166">
    <property type="component" value="Unassembled WGS sequence"/>
</dbReference>
<evidence type="ECO:0000256" key="1">
    <source>
        <dbReference type="SAM" id="SignalP"/>
    </source>
</evidence>
<keyword evidence="1" id="KW-0732">Signal</keyword>
<sequence>MTLRPMLRLLPGLLLASLMSVPLHAEVLLEETVVPKAEQEKAHGIRDGLTAPRSVLGDVGHGMAKTMSEGLDSSSVRGQTIRSTLDVPFRGKCLRNGYHEMGKYDVSFSNGATGTVTVRCNRGCWEVSVYPGMESASNCGVFEQDSWAGPRGRWLNDYGAKLKDVANFIVQ</sequence>
<name>A0ABW0G3X9_9PROT</name>